<proteinExistence type="inferred from homology"/>
<dbReference type="InterPro" id="IPR011762">
    <property type="entry name" value="COA_CT_N"/>
</dbReference>
<evidence type="ECO:0000313" key="6">
    <source>
        <dbReference type="EMBL" id="OAM87069.1"/>
    </source>
</evidence>
<keyword evidence="7" id="KW-1185">Reference proteome</keyword>
<comment type="pathway">
    <text evidence="4">Lipid metabolism; malonyl-CoA biosynthesis; malonyl-CoA from acetyl-CoA: step 1/1.</text>
</comment>
<dbReference type="RefSeq" id="WP_068772937.1">
    <property type="nucleotide sequence ID" value="NZ_CP109796.1"/>
</dbReference>
<dbReference type="InterPro" id="IPR034733">
    <property type="entry name" value="AcCoA_carboxyl_beta"/>
</dbReference>
<dbReference type="OrthoDB" id="9772975at2"/>
<protein>
    <recommendedName>
        <fullName evidence="4">Acetyl-coenzyme A carboxylase carboxyl transferase subunit beta</fullName>
        <shortName evidence="4">ACCase subunit beta</shortName>
        <shortName evidence="4">Acetyl-CoA carboxylase carboxyltransferase subunit beta</shortName>
        <ecNumber evidence="4">2.1.3.15</ecNumber>
    </recommendedName>
</protein>
<comment type="subunit">
    <text evidence="4">Acetyl-CoA carboxylase is a heterohexamer composed of biotin carboxyl carrier protein (AccB), biotin carboxylase (AccC) and two subunits each of ACCase subunit alpha (AccA) and ACCase subunit beta (AccD).</text>
</comment>
<dbReference type="PROSITE" id="PS50980">
    <property type="entry name" value="COA_CT_NTER"/>
    <property type="match status" value="1"/>
</dbReference>
<dbReference type="PANTHER" id="PTHR42995">
    <property type="entry name" value="ACETYL-COENZYME A CARBOXYLASE CARBOXYL TRANSFERASE SUBUNIT BETA, CHLOROPLASTIC"/>
    <property type="match status" value="1"/>
</dbReference>
<evidence type="ECO:0000256" key="3">
    <source>
        <dbReference type="ARBA" id="ARBA00023160"/>
    </source>
</evidence>
<dbReference type="GO" id="GO:0009317">
    <property type="term" value="C:acetyl-CoA carboxylase complex"/>
    <property type="evidence" value="ECO:0007669"/>
    <property type="project" value="InterPro"/>
</dbReference>
<keyword evidence="2 4" id="KW-0276">Fatty acid metabolism</keyword>
<evidence type="ECO:0000259" key="5">
    <source>
        <dbReference type="PROSITE" id="PS50980"/>
    </source>
</evidence>
<keyword evidence="1 4" id="KW-0808">Transferase</keyword>
<dbReference type="PANTHER" id="PTHR42995:SF5">
    <property type="entry name" value="ACETYL-COENZYME A CARBOXYLASE CARBOXYL TRANSFERASE SUBUNIT BETA, CHLOROPLASTIC"/>
    <property type="match status" value="1"/>
</dbReference>
<dbReference type="AlphaFoldDB" id="A0A178IDC8"/>
<dbReference type="PRINTS" id="PR01070">
    <property type="entry name" value="ACCCTRFRASEB"/>
</dbReference>
<keyword evidence="4" id="KW-0067">ATP-binding</keyword>
<evidence type="ECO:0000256" key="1">
    <source>
        <dbReference type="ARBA" id="ARBA00022679"/>
    </source>
</evidence>
<dbReference type="SUPFAM" id="SSF52096">
    <property type="entry name" value="ClpP/crotonase"/>
    <property type="match status" value="1"/>
</dbReference>
<dbReference type="InterPro" id="IPR029045">
    <property type="entry name" value="ClpP/crotonase-like_dom_sf"/>
</dbReference>
<comment type="function">
    <text evidence="4">Component of the acetyl coenzyme A carboxylase (ACC) complex. Biotin carboxylase (BC) catalyzes the carboxylation of biotin on its carrier protein (BCCP) and then the CO(2) group is transferred by the transcarboxylase to acetyl-CoA to form malonyl-CoA.</text>
</comment>
<comment type="subcellular location">
    <subcellularLocation>
        <location evidence="4">Cytoplasm</location>
    </subcellularLocation>
</comment>
<feature type="domain" description="CoA carboxyltransferase N-terminal" evidence="5">
    <location>
        <begin position="23"/>
        <end position="291"/>
    </location>
</feature>
<gene>
    <name evidence="4" type="primary">accD</name>
    <name evidence="6" type="ORF">AW736_24600</name>
</gene>
<evidence type="ECO:0000256" key="2">
    <source>
        <dbReference type="ARBA" id="ARBA00022832"/>
    </source>
</evidence>
<dbReference type="Gene3D" id="3.90.226.10">
    <property type="entry name" value="2-enoyl-CoA Hydratase, Chain A, domain 1"/>
    <property type="match status" value="1"/>
</dbReference>
<organism evidence="6 7">
    <name type="scientific">Termitidicoccus mucosus</name>
    <dbReference type="NCBI Taxonomy" id="1184151"/>
    <lineage>
        <taxon>Bacteria</taxon>
        <taxon>Pseudomonadati</taxon>
        <taxon>Verrucomicrobiota</taxon>
        <taxon>Opitutia</taxon>
        <taxon>Opitutales</taxon>
        <taxon>Opitutaceae</taxon>
        <taxon>Termitidicoccus</taxon>
    </lineage>
</organism>
<comment type="caution">
    <text evidence="4">Lacks conserved residue(s) required for the propagation of feature annotation.</text>
</comment>
<keyword evidence="4" id="KW-0963">Cytoplasm</keyword>
<dbReference type="Proteomes" id="UP000078486">
    <property type="component" value="Unassembled WGS sequence"/>
</dbReference>
<sequence length="291" mass="31354">MSLFSKPKYSTVVVKKKDIPKGLWTKCPISGEIVFNKELEDNLMVVPKSGYHFPIGARERIKALFDEGSFKESAADVRSADPLKFVDSVPYPERIKRYEKDSGLPEAVISGTGEIHGVRIAVAVMDFRFCGGAMGAAAGEKITRAIETALSKKIPCVIFSASGGARMQEGIFSLMQMAKTSAALGRLAEARLPFISVLTHPTMGGVTASFATLGDVIIAEPGALVGFAGARVIKDTTKQTLPPGFQTAEFLLEHGLIDQIVSRLEMRDRLGALLKVFHRRGGAKDQVANGK</sequence>
<dbReference type="Pfam" id="PF01039">
    <property type="entry name" value="Carboxyl_trans"/>
    <property type="match status" value="1"/>
</dbReference>
<reference evidence="6 7" key="1">
    <citation type="submission" date="2016-01" db="EMBL/GenBank/DDBJ databases">
        <title>High potential of lignocellulose degradation of a new Verrucomicrobia species.</title>
        <authorList>
            <person name="Wang Y."/>
            <person name="Shi Y."/>
            <person name="Qiu Z."/>
            <person name="Liu S."/>
            <person name="Yang H."/>
        </authorList>
    </citation>
    <scope>NUCLEOTIDE SEQUENCE [LARGE SCALE GENOMIC DNA]</scope>
    <source>
        <strain evidence="6 7">TSB47</strain>
    </source>
</reference>
<keyword evidence="4" id="KW-0443">Lipid metabolism</keyword>
<dbReference type="InterPro" id="IPR000438">
    <property type="entry name" value="Acetyl_CoA_COase_Trfase_b_su"/>
</dbReference>
<dbReference type="GO" id="GO:0005524">
    <property type="term" value="F:ATP binding"/>
    <property type="evidence" value="ECO:0007669"/>
    <property type="project" value="UniProtKB-KW"/>
</dbReference>
<keyword evidence="3 4" id="KW-0275">Fatty acid biosynthesis</keyword>
<dbReference type="GO" id="GO:0003989">
    <property type="term" value="F:acetyl-CoA carboxylase activity"/>
    <property type="evidence" value="ECO:0007669"/>
    <property type="project" value="InterPro"/>
</dbReference>
<dbReference type="NCBIfam" id="TIGR00515">
    <property type="entry name" value="accD"/>
    <property type="match status" value="1"/>
</dbReference>
<evidence type="ECO:0000313" key="7">
    <source>
        <dbReference type="Proteomes" id="UP000078486"/>
    </source>
</evidence>
<dbReference type="STRING" id="1184151.AW736_24600"/>
<keyword evidence="4" id="KW-0444">Lipid biosynthesis</keyword>
<dbReference type="UniPathway" id="UPA00655">
    <property type="reaction ID" value="UER00711"/>
</dbReference>
<dbReference type="GO" id="GO:0016743">
    <property type="term" value="F:carboxyl- or carbamoyltransferase activity"/>
    <property type="evidence" value="ECO:0007669"/>
    <property type="project" value="UniProtKB-UniRule"/>
</dbReference>
<keyword evidence="4" id="KW-0547">Nucleotide-binding</keyword>
<dbReference type="GO" id="GO:0006633">
    <property type="term" value="P:fatty acid biosynthetic process"/>
    <property type="evidence" value="ECO:0007669"/>
    <property type="project" value="UniProtKB-KW"/>
</dbReference>
<name>A0A178IDC8_9BACT</name>
<dbReference type="EC" id="2.1.3.15" evidence="4"/>
<comment type="caution">
    <text evidence="6">The sequence shown here is derived from an EMBL/GenBank/DDBJ whole genome shotgun (WGS) entry which is preliminary data.</text>
</comment>
<accession>A0A178IDC8</accession>
<dbReference type="EMBL" id="LRRQ01000186">
    <property type="protein sequence ID" value="OAM87069.1"/>
    <property type="molecule type" value="Genomic_DNA"/>
</dbReference>
<evidence type="ECO:0000256" key="4">
    <source>
        <dbReference type="HAMAP-Rule" id="MF_01395"/>
    </source>
</evidence>
<dbReference type="HAMAP" id="MF_01395">
    <property type="entry name" value="AcetylCoA_CT_beta"/>
    <property type="match status" value="1"/>
</dbReference>
<comment type="similarity">
    <text evidence="4">Belongs to the AccD/PCCB family.</text>
</comment>
<comment type="catalytic activity">
    <reaction evidence="4">
        <text>N(6)-carboxybiotinyl-L-lysyl-[protein] + acetyl-CoA = N(6)-biotinyl-L-lysyl-[protein] + malonyl-CoA</text>
        <dbReference type="Rhea" id="RHEA:54728"/>
        <dbReference type="Rhea" id="RHEA-COMP:10505"/>
        <dbReference type="Rhea" id="RHEA-COMP:10506"/>
        <dbReference type="ChEBI" id="CHEBI:57288"/>
        <dbReference type="ChEBI" id="CHEBI:57384"/>
        <dbReference type="ChEBI" id="CHEBI:83144"/>
        <dbReference type="ChEBI" id="CHEBI:83145"/>
        <dbReference type="EC" id="2.1.3.15"/>
    </reaction>
</comment>
<dbReference type="GO" id="GO:2001295">
    <property type="term" value="P:malonyl-CoA biosynthetic process"/>
    <property type="evidence" value="ECO:0007669"/>
    <property type="project" value="UniProtKB-UniRule"/>
</dbReference>